<reference evidence="11" key="1">
    <citation type="submission" date="2013-11" db="EMBL/GenBank/DDBJ databases">
        <title>The gill chamber epibiosis of deep-sea shrimp Rimicaris exoculata: an in-depth metagenomic investigation and discovery of Zetaproteobacteria.</title>
        <authorList>
            <person name="Jan C."/>
            <person name="Petersen J.M."/>
            <person name="Werner J."/>
            <person name="Teeling H."/>
            <person name="Huang S."/>
            <person name="Glockner F.O."/>
            <person name="Golyshina O.V."/>
            <person name="Dubilier N."/>
            <person name="Golyshin P.N."/>
            <person name="Jebbar M."/>
            <person name="Cambon-Bonavita M.-A."/>
        </authorList>
    </citation>
    <scope>NUCLEOTIDE SEQUENCE</scope>
</reference>
<dbReference type="Gene3D" id="3.30.70.20">
    <property type="match status" value="1"/>
</dbReference>
<organism evidence="11">
    <name type="scientific">uncultured Pseudomonadota bacterium</name>
    <dbReference type="NCBI Taxonomy" id="153809"/>
    <lineage>
        <taxon>Bacteria</taxon>
        <taxon>Pseudomonadati</taxon>
        <taxon>Pseudomonadota</taxon>
        <taxon>environmental samples</taxon>
    </lineage>
</organism>
<dbReference type="Pfam" id="PF12838">
    <property type="entry name" value="Fer4_7"/>
    <property type="match status" value="1"/>
</dbReference>
<proteinExistence type="predicted"/>
<keyword evidence="7 9" id="KW-0408">Iron</keyword>
<dbReference type="GO" id="GO:0009055">
    <property type="term" value="F:electron transfer activity"/>
    <property type="evidence" value="ECO:0007669"/>
    <property type="project" value="UniProtKB-UniRule"/>
</dbReference>
<name>W1IAZ5_9PROT</name>
<feature type="domain" description="4Fe-4S ferredoxin-type" evidence="10">
    <location>
        <begin position="1"/>
        <end position="31"/>
    </location>
</feature>
<dbReference type="AlphaFoldDB" id="W1IAZ5"/>
<dbReference type="InterPro" id="IPR050294">
    <property type="entry name" value="RnfB_subfamily"/>
</dbReference>
<keyword evidence="5 9" id="KW-0479">Metal-binding</keyword>
<evidence type="ECO:0000256" key="2">
    <source>
        <dbReference type="ARBA" id="ARBA00001966"/>
    </source>
</evidence>
<sequence length="134" mass="15032">MAFVVTQLCKDCVDTACVAVCPVDCFYQPKDASDETPNMLYISPEECIDCAVCEPECPWEAIYPEEDVPDVFESDIELNDLCDTDRDAFELAEVNEKTPPSAKKCLPTKPNTVFNILKQLYQRGLFAPFFVCIG</sequence>
<dbReference type="PANTHER" id="PTHR42859">
    <property type="entry name" value="OXIDOREDUCTASE"/>
    <property type="match status" value="1"/>
</dbReference>
<dbReference type="PROSITE" id="PS51379">
    <property type="entry name" value="4FE4S_FER_2"/>
    <property type="match status" value="2"/>
</dbReference>
<dbReference type="PANTHER" id="PTHR42859:SF2">
    <property type="entry name" value="FERREDOXIN"/>
    <property type="match status" value="1"/>
</dbReference>
<evidence type="ECO:0000256" key="7">
    <source>
        <dbReference type="ARBA" id="ARBA00023004"/>
    </source>
</evidence>
<dbReference type="GO" id="GO:0051539">
    <property type="term" value="F:4 iron, 4 sulfur cluster binding"/>
    <property type="evidence" value="ECO:0007669"/>
    <property type="project" value="UniProtKB-UniRule"/>
</dbReference>
<evidence type="ECO:0000313" key="11">
    <source>
        <dbReference type="EMBL" id="CDL73011.1"/>
    </source>
</evidence>
<evidence type="ECO:0000256" key="8">
    <source>
        <dbReference type="ARBA" id="ARBA00023014"/>
    </source>
</evidence>
<dbReference type="PRINTS" id="PR00354">
    <property type="entry name" value="7FE8SFRDOXIN"/>
</dbReference>
<feature type="non-terminal residue" evidence="11">
    <location>
        <position position="134"/>
    </location>
</feature>
<dbReference type="PROSITE" id="PS00198">
    <property type="entry name" value="4FE4S_FER_1"/>
    <property type="match status" value="1"/>
</dbReference>
<evidence type="ECO:0000256" key="6">
    <source>
        <dbReference type="ARBA" id="ARBA00022982"/>
    </source>
</evidence>
<keyword evidence="8 9" id="KW-0411">Iron-sulfur</keyword>
<keyword evidence="3 9" id="KW-0813">Transport</keyword>
<keyword evidence="6 9" id="KW-0249">Electron transport</keyword>
<evidence type="ECO:0000256" key="5">
    <source>
        <dbReference type="ARBA" id="ARBA00022723"/>
    </source>
</evidence>
<evidence type="ECO:0000256" key="9">
    <source>
        <dbReference type="RuleBase" id="RU365098"/>
    </source>
</evidence>
<comment type="cofactor">
    <cofactor evidence="2 9">
        <name>[4Fe-4S] cluster</name>
        <dbReference type="ChEBI" id="CHEBI:49883"/>
    </cofactor>
</comment>
<keyword evidence="4 9" id="KW-0004">4Fe-4S</keyword>
<dbReference type="InterPro" id="IPR017896">
    <property type="entry name" value="4Fe4S_Fe-S-bd"/>
</dbReference>
<comment type="cofactor">
    <cofactor evidence="1">
        <name>[3Fe-4S] cluster</name>
        <dbReference type="ChEBI" id="CHEBI:21137"/>
    </cofactor>
</comment>
<dbReference type="SUPFAM" id="SSF54862">
    <property type="entry name" value="4Fe-4S ferredoxins"/>
    <property type="match status" value="1"/>
</dbReference>
<gene>
    <name evidence="11" type="primary">fdxA</name>
</gene>
<accession>W1IAZ5</accession>
<evidence type="ECO:0000256" key="1">
    <source>
        <dbReference type="ARBA" id="ARBA00001927"/>
    </source>
</evidence>
<dbReference type="GO" id="GO:0046872">
    <property type="term" value="F:metal ion binding"/>
    <property type="evidence" value="ECO:0007669"/>
    <property type="project" value="UniProtKB-UniRule"/>
</dbReference>
<evidence type="ECO:0000256" key="3">
    <source>
        <dbReference type="ARBA" id="ARBA00022448"/>
    </source>
</evidence>
<dbReference type="InterPro" id="IPR017900">
    <property type="entry name" value="4Fe4S_Fe_S_CS"/>
</dbReference>
<protein>
    <recommendedName>
        <fullName evidence="9">Ferredoxin</fullName>
    </recommendedName>
</protein>
<comment type="function">
    <text evidence="9">Ferredoxins are iron-sulfur proteins that transfer electrons in a wide variety of metabolic reactions.</text>
</comment>
<evidence type="ECO:0000256" key="4">
    <source>
        <dbReference type="ARBA" id="ARBA00022485"/>
    </source>
</evidence>
<evidence type="ECO:0000259" key="10">
    <source>
        <dbReference type="PROSITE" id="PS51379"/>
    </source>
</evidence>
<dbReference type="EMBL" id="HG799404">
    <property type="protein sequence ID" value="CDL73011.1"/>
    <property type="molecule type" value="Genomic_DNA"/>
</dbReference>
<feature type="non-terminal residue" evidence="11">
    <location>
        <position position="1"/>
    </location>
</feature>
<dbReference type="InterPro" id="IPR000813">
    <property type="entry name" value="7Fe_ferredoxin"/>
</dbReference>
<feature type="domain" description="4Fe-4S ferredoxin-type" evidence="10">
    <location>
        <begin position="38"/>
        <end position="67"/>
    </location>
</feature>